<sequence length="334" mass="37903">MSLLEAFTFLSFWAVGLGLTKVEQSQISISAEVKKSIDIHCKITSSNFEGEYIHWYRRKTYEALEHLIYVSSTKSPAQANLGGKKNKIEARKDSQTSTAILTVNFIENEDVAIYYCAGWYPHSGWIKMFGKGTKLVVTPSDISLPADISPKPTSFLPSIAEIKLHKAGTYLCLLEKFFPDVIKIYWKEKDGSTIVESQEGTTVKTNDTYMKFSWLTVTENSMDKEHKCIVQHENNKRGIDQEIPFPSIKKVVAAFDSTKTCVTDEISPLQLQLTSTSAYYTYLLLLLKSVIYLAIITFCLFRRTAVCGDGKSSNRRWRKKVNFSSSFIVRKRIS</sequence>
<dbReference type="GeneTree" id="ENSGT00940000153143"/>
<dbReference type="AlphaFoldDB" id="A0A3Q2H4M8"/>
<dbReference type="Bgee" id="ENSECAG00000038560">
    <property type="expression patterns" value="Expressed in leukocyte and 9 other cell types or tissues"/>
</dbReference>
<keyword evidence="4 7" id="KW-0472">Membrane</keyword>
<keyword evidence="11" id="KW-1185">Reference proteome</keyword>
<dbReference type="PaxDb" id="9796-ENSECAP00000028233"/>
<evidence type="ECO:0000256" key="4">
    <source>
        <dbReference type="ARBA" id="ARBA00023136"/>
    </source>
</evidence>
<dbReference type="SMART" id="SM00406">
    <property type="entry name" value="IGv"/>
    <property type="match status" value="1"/>
</dbReference>
<keyword evidence="5" id="KW-0675">Receptor</keyword>
<comment type="subcellular location">
    <subcellularLocation>
        <location evidence="1">Membrane</location>
    </subcellularLocation>
</comment>
<dbReference type="FunFam" id="2.60.40.10:FF:001083">
    <property type="entry name" value="T cell receptor gamma constant 2"/>
    <property type="match status" value="1"/>
</dbReference>
<keyword evidence="6" id="KW-0393">Immunoglobulin domain</keyword>
<dbReference type="FunFam" id="2.60.40.10:FF:001704">
    <property type="entry name" value="Uncharacterized protein"/>
    <property type="match status" value="1"/>
</dbReference>
<evidence type="ECO:0000256" key="3">
    <source>
        <dbReference type="ARBA" id="ARBA00022989"/>
    </source>
</evidence>
<dbReference type="SMR" id="A0A3Q2H4M8"/>
<feature type="chain" id="PRO_5018728306" description="Ig-like domain-containing protein" evidence="8">
    <location>
        <begin position="19"/>
        <end position="334"/>
    </location>
</feature>
<dbReference type="PANTHER" id="PTHR19256:SF65">
    <property type="entry name" value="T CELL RECEPTOR GAMMA CONSTANT 1-RELATED"/>
    <property type="match status" value="1"/>
</dbReference>
<name>A0A3Q2H4M8_HORSE</name>
<accession>A0A3Q2H4M8</accession>
<keyword evidence="8" id="KW-0732">Signal</keyword>
<evidence type="ECO:0000256" key="8">
    <source>
        <dbReference type="SAM" id="SignalP"/>
    </source>
</evidence>
<dbReference type="Pfam" id="PF07686">
    <property type="entry name" value="V-set"/>
    <property type="match status" value="1"/>
</dbReference>
<feature type="domain" description="Ig-like" evidence="9">
    <location>
        <begin position="150"/>
        <end position="244"/>
    </location>
</feature>
<evidence type="ECO:0000259" key="9">
    <source>
        <dbReference type="PROSITE" id="PS50835"/>
    </source>
</evidence>
<feature type="transmembrane region" description="Helical" evidence="7">
    <location>
        <begin position="279"/>
        <end position="301"/>
    </location>
</feature>
<evidence type="ECO:0000256" key="1">
    <source>
        <dbReference type="ARBA" id="ARBA00004370"/>
    </source>
</evidence>
<feature type="signal peptide" evidence="8">
    <location>
        <begin position="1"/>
        <end position="18"/>
    </location>
</feature>
<evidence type="ECO:0000256" key="5">
    <source>
        <dbReference type="ARBA" id="ARBA00023170"/>
    </source>
</evidence>
<dbReference type="Proteomes" id="UP000002281">
    <property type="component" value="Chromosome 4"/>
</dbReference>
<dbReference type="FunCoup" id="A0A3Q2H4M8">
    <property type="interactions" value="94"/>
</dbReference>
<dbReference type="Pfam" id="PF07654">
    <property type="entry name" value="C1-set"/>
    <property type="match status" value="1"/>
</dbReference>
<feature type="domain" description="Ig-like" evidence="9">
    <location>
        <begin position="20"/>
        <end position="116"/>
    </location>
</feature>
<dbReference type="Ensembl" id="ENSECAT00000046835.2">
    <property type="protein sequence ID" value="ENSECAP00000028233.1"/>
    <property type="gene ID" value="ENSECAG00000038560.3"/>
</dbReference>
<organism evidence="10 11">
    <name type="scientific">Equus caballus</name>
    <name type="common">Horse</name>
    <dbReference type="NCBI Taxonomy" id="9796"/>
    <lineage>
        <taxon>Eukaryota</taxon>
        <taxon>Metazoa</taxon>
        <taxon>Chordata</taxon>
        <taxon>Craniata</taxon>
        <taxon>Vertebrata</taxon>
        <taxon>Euteleostomi</taxon>
        <taxon>Mammalia</taxon>
        <taxon>Eutheria</taxon>
        <taxon>Laurasiatheria</taxon>
        <taxon>Perissodactyla</taxon>
        <taxon>Equidae</taxon>
        <taxon>Equus</taxon>
    </lineage>
</organism>
<dbReference type="SUPFAM" id="SSF48726">
    <property type="entry name" value="Immunoglobulin"/>
    <property type="match status" value="2"/>
</dbReference>
<reference evidence="10 11" key="1">
    <citation type="journal article" date="2009" name="Science">
        <title>Genome sequence, comparative analysis, and population genetics of the domestic horse.</title>
        <authorList>
            <consortium name="Broad Institute Genome Sequencing Platform"/>
            <consortium name="Broad Institute Whole Genome Assembly Team"/>
            <person name="Wade C.M."/>
            <person name="Giulotto E."/>
            <person name="Sigurdsson S."/>
            <person name="Zoli M."/>
            <person name="Gnerre S."/>
            <person name="Imsland F."/>
            <person name="Lear T.L."/>
            <person name="Adelson D.L."/>
            <person name="Bailey E."/>
            <person name="Bellone R.R."/>
            <person name="Bloecker H."/>
            <person name="Distl O."/>
            <person name="Edgar R.C."/>
            <person name="Garber M."/>
            <person name="Leeb T."/>
            <person name="Mauceli E."/>
            <person name="MacLeod J.N."/>
            <person name="Penedo M.C.T."/>
            <person name="Raison J.M."/>
            <person name="Sharpe T."/>
            <person name="Vogel J."/>
            <person name="Andersson L."/>
            <person name="Antczak D.F."/>
            <person name="Biagi T."/>
            <person name="Binns M.M."/>
            <person name="Chowdhary B.P."/>
            <person name="Coleman S.J."/>
            <person name="Della Valle G."/>
            <person name="Fryc S."/>
            <person name="Guerin G."/>
            <person name="Hasegawa T."/>
            <person name="Hill E.W."/>
            <person name="Jurka J."/>
            <person name="Kiialainen A."/>
            <person name="Lindgren G."/>
            <person name="Liu J."/>
            <person name="Magnani E."/>
            <person name="Mickelson J.R."/>
            <person name="Murray J."/>
            <person name="Nergadze S.G."/>
            <person name="Onofrio R."/>
            <person name="Pedroni S."/>
            <person name="Piras M.F."/>
            <person name="Raudsepp T."/>
            <person name="Rocchi M."/>
            <person name="Roeed K.H."/>
            <person name="Ryder O.A."/>
            <person name="Searle S."/>
            <person name="Skow L."/>
            <person name="Swinburne J.E."/>
            <person name="Syvaenen A.C."/>
            <person name="Tozaki T."/>
            <person name="Valberg S.J."/>
            <person name="Vaudin M."/>
            <person name="White J.R."/>
            <person name="Zody M.C."/>
            <person name="Lander E.S."/>
            <person name="Lindblad-Toh K."/>
        </authorList>
    </citation>
    <scope>NUCLEOTIDE SEQUENCE [LARGE SCALE GENOMIC DNA]</scope>
    <source>
        <strain evidence="10 11">Thoroughbred</strain>
    </source>
</reference>
<dbReference type="PROSITE" id="PS50835">
    <property type="entry name" value="IG_LIKE"/>
    <property type="match status" value="2"/>
</dbReference>
<dbReference type="GO" id="GO:0009897">
    <property type="term" value="C:external side of plasma membrane"/>
    <property type="evidence" value="ECO:0000318"/>
    <property type="project" value="GO_Central"/>
</dbReference>
<dbReference type="InterPro" id="IPR051117">
    <property type="entry name" value="TRG_var/const_region"/>
</dbReference>
<dbReference type="InParanoid" id="A0A3Q2H4M8"/>
<proteinExistence type="predicted"/>
<evidence type="ECO:0000313" key="11">
    <source>
        <dbReference type="Proteomes" id="UP000002281"/>
    </source>
</evidence>
<evidence type="ECO:0000256" key="2">
    <source>
        <dbReference type="ARBA" id="ARBA00022692"/>
    </source>
</evidence>
<reference evidence="10" key="3">
    <citation type="submission" date="2025-09" db="UniProtKB">
        <authorList>
            <consortium name="Ensembl"/>
        </authorList>
    </citation>
    <scope>IDENTIFICATION</scope>
    <source>
        <strain evidence="10">Thoroughbred</strain>
    </source>
</reference>
<dbReference type="Gene3D" id="2.60.40.10">
    <property type="entry name" value="Immunoglobulins"/>
    <property type="match status" value="2"/>
</dbReference>
<dbReference type="InterPro" id="IPR013783">
    <property type="entry name" value="Ig-like_fold"/>
</dbReference>
<dbReference type="InterPro" id="IPR007110">
    <property type="entry name" value="Ig-like_dom"/>
</dbReference>
<dbReference type="InterPro" id="IPR013106">
    <property type="entry name" value="Ig_V-set"/>
</dbReference>
<evidence type="ECO:0000256" key="6">
    <source>
        <dbReference type="ARBA" id="ARBA00023319"/>
    </source>
</evidence>
<keyword evidence="2 7" id="KW-0812">Transmembrane</keyword>
<keyword evidence="3 7" id="KW-1133">Transmembrane helix</keyword>
<dbReference type="InterPro" id="IPR003599">
    <property type="entry name" value="Ig_sub"/>
</dbReference>
<reference evidence="10" key="2">
    <citation type="submission" date="2025-08" db="UniProtKB">
        <authorList>
            <consortium name="Ensembl"/>
        </authorList>
    </citation>
    <scope>IDENTIFICATION</scope>
    <source>
        <strain evidence="10">Thoroughbred</strain>
    </source>
</reference>
<dbReference type="InterPro" id="IPR003597">
    <property type="entry name" value="Ig_C1-set"/>
</dbReference>
<dbReference type="InterPro" id="IPR036179">
    <property type="entry name" value="Ig-like_dom_sf"/>
</dbReference>
<dbReference type="SMART" id="SM00407">
    <property type="entry name" value="IGc1"/>
    <property type="match status" value="1"/>
</dbReference>
<dbReference type="PANTHER" id="PTHR19256">
    <property type="entry name" value="T-CELL RECEPTOR GAMMA CHAIN"/>
    <property type="match status" value="1"/>
</dbReference>
<protein>
    <recommendedName>
        <fullName evidence="9">Ig-like domain-containing protein</fullName>
    </recommendedName>
</protein>
<evidence type="ECO:0000313" key="10">
    <source>
        <dbReference type="Ensembl" id="ENSECAP00000028233.1"/>
    </source>
</evidence>
<dbReference type="SMART" id="SM00409">
    <property type="entry name" value="IG"/>
    <property type="match status" value="1"/>
</dbReference>
<dbReference type="OMA" id="HLMYVRT"/>
<evidence type="ECO:0000256" key="7">
    <source>
        <dbReference type="SAM" id="Phobius"/>
    </source>
</evidence>